<dbReference type="AlphaFoldDB" id="A0A239KMA7"/>
<dbReference type="RefSeq" id="WP_143131371.1">
    <property type="nucleotide sequence ID" value="NZ_FZOT01000016.1"/>
</dbReference>
<dbReference type="OrthoDB" id="8596193at2"/>
<organism evidence="2 3">
    <name type="scientific">Noviherbaspirillum humi</name>
    <dbReference type="NCBI Taxonomy" id="1688639"/>
    <lineage>
        <taxon>Bacteria</taxon>
        <taxon>Pseudomonadati</taxon>
        <taxon>Pseudomonadota</taxon>
        <taxon>Betaproteobacteria</taxon>
        <taxon>Burkholderiales</taxon>
        <taxon>Oxalobacteraceae</taxon>
        <taxon>Noviherbaspirillum</taxon>
    </lineage>
</organism>
<proteinExistence type="predicted"/>
<name>A0A239KMA7_9BURK</name>
<dbReference type="EMBL" id="FZOT01000016">
    <property type="protein sequence ID" value="SNT19130.1"/>
    <property type="molecule type" value="Genomic_DNA"/>
</dbReference>
<sequence length="176" mass="19365">MNRMYLAFAFLVTFTSANGAPATDSIIGTHKAEMGKPGNTVEISLVCEEETKCTLASVLKSGDRVLTDRQDLNKVRNVENLQFASNALKYAIDHQNQTPRSPDAIEAMNQLRPILSANPSVHNCWDLNYPTAEYMLACSLSGVPADAPSIYLFGTLLANCNDVFCRYIIVPMSRTK</sequence>
<gene>
    <name evidence="2" type="ORF">SAMN06265795_11687</name>
</gene>
<keyword evidence="1" id="KW-0732">Signal</keyword>
<feature type="signal peptide" evidence="1">
    <location>
        <begin position="1"/>
        <end position="19"/>
    </location>
</feature>
<feature type="chain" id="PRO_5013190019" evidence="1">
    <location>
        <begin position="20"/>
        <end position="176"/>
    </location>
</feature>
<dbReference type="Proteomes" id="UP000198284">
    <property type="component" value="Unassembled WGS sequence"/>
</dbReference>
<evidence type="ECO:0000313" key="2">
    <source>
        <dbReference type="EMBL" id="SNT19130.1"/>
    </source>
</evidence>
<accession>A0A239KMA7</accession>
<evidence type="ECO:0000256" key="1">
    <source>
        <dbReference type="SAM" id="SignalP"/>
    </source>
</evidence>
<reference evidence="2 3" key="1">
    <citation type="submission" date="2017-06" db="EMBL/GenBank/DDBJ databases">
        <authorList>
            <person name="Kim H.J."/>
            <person name="Triplett B.A."/>
        </authorList>
    </citation>
    <scope>NUCLEOTIDE SEQUENCE [LARGE SCALE GENOMIC DNA]</scope>
    <source>
        <strain evidence="2 3">U15</strain>
    </source>
</reference>
<evidence type="ECO:0000313" key="3">
    <source>
        <dbReference type="Proteomes" id="UP000198284"/>
    </source>
</evidence>
<protein>
    <submittedName>
        <fullName evidence="2">Uncharacterized protein</fullName>
    </submittedName>
</protein>
<keyword evidence="3" id="KW-1185">Reference proteome</keyword>